<dbReference type="AlphaFoldDB" id="A0AAU8MRH3"/>
<dbReference type="RefSeq" id="WP_222423805.1">
    <property type="nucleotide sequence ID" value="NZ_CP159925.1"/>
</dbReference>
<reference evidence="1 3" key="1">
    <citation type="submission" date="2024-02" db="EMBL/GenBank/DDBJ databases">
        <title>Lysobacter Genome Sequencing and Mining.</title>
        <authorList>
            <person name="Bierman J."/>
            <person name="Walker M.C."/>
        </authorList>
    </citation>
    <scope>NUCLEOTIDE SEQUENCE [LARGE SCALE GENOMIC DNA]</scope>
    <source>
        <strain evidence="1 3">PB6250</strain>
    </source>
</reference>
<accession>A0AAU8MRH3</accession>
<dbReference type="EMBL" id="JBANDL010000002">
    <property type="protein sequence ID" value="MEI2454869.1"/>
    <property type="molecule type" value="Genomic_DNA"/>
</dbReference>
<dbReference type="EMBL" id="CP159925">
    <property type="protein sequence ID" value="XCO73815.1"/>
    <property type="molecule type" value="Genomic_DNA"/>
</dbReference>
<protein>
    <recommendedName>
        <fullName evidence="4">Carboxypeptidase regulatory-like domain-containing protein</fullName>
    </recommendedName>
</protein>
<evidence type="ECO:0000313" key="3">
    <source>
        <dbReference type="Proteomes" id="UP001387215"/>
    </source>
</evidence>
<proteinExistence type="predicted"/>
<evidence type="ECO:0000313" key="2">
    <source>
        <dbReference type="EMBL" id="XCO73815.1"/>
    </source>
</evidence>
<evidence type="ECO:0000313" key="1">
    <source>
        <dbReference type="EMBL" id="MEI2454869.1"/>
    </source>
</evidence>
<name>A0AAU8MRH3_9GAMM</name>
<dbReference type="Proteomes" id="UP001387215">
    <property type="component" value="Unassembled WGS sequence"/>
</dbReference>
<reference evidence="2" key="2">
    <citation type="submission" date="2024-06" db="EMBL/GenBank/DDBJ databases">
        <authorList>
            <person name="Li S."/>
        </authorList>
    </citation>
    <scope>NUCLEOTIDE SEQUENCE</scope>
    <source>
        <strain evidence="2">SR10</strain>
    </source>
</reference>
<evidence type="ECO:0008006" key="4">
    <source>
        <dbReference type="Google" id="ProtNLM"/>
    </source>
</evidence>
<gene>
    <name evidence="2" type="ORF">ABU614_15645</name>
    <name evidence="1" type="ORF">V2J18_09285</name>
</gene>
<keyword evidence="3" id="KW-1185">Reference proteome</keyword>
<organism evidence="2">
    <name type="scientific">Lysobacter firmicutimachus</name>
    <dbReference type="NCBI Taxonomy" id="1792846"/>
    <lineage>
        <taxon>Bacteria</taxon>
        <taxon>Pseudomonadati</taxon>
        <taxon>Pseudomonadota</taxon>
        <taxon>Gammaproteobacteria</taxon>
        <taxon>Lysobacterales</taxon>
        <taxon>Lysobacteraceae</taxon>
        <taxon>Lysobacter</taxon>
    </lineage>
</organism>
<sequence length="430" mass="46646">MAAPGLECRPAPPRPIAAATAGEGFETVGARGRRFLVMAQTGLRRKRQGMFDYGDSVDAAAVWRKAVWACLLWAGLCGGAGATQADAGATAARPDQTGEAKLVTRSSLGAWMLREDAARPGLNCAVKFVPARAGSVGLAILGPTASSRASSILFDGYGIPFSRSPQPVQVELVQKDLPATRLNAMQLPGDAATSAGVLAIPAGDIRQTLKSMRDREDEMQLKLVAAPAVSVAYDGLDQARGALLACLDGKRFAGKSLREATAELRPLGTSTIRGQTYFKGAALAKKKYPPKGSRAVGLIWMTDEFKAWYEQVKRNKKLPEQIPLHILKHFMSTQILDDQGRWEFTNMPAGEYLLVANFSYEKTVNRPEVVGRTDVYRGNQYIGSNDQVAYWSYTVQQGTTFEKKVTVPRDGETVEVALDKSQIYCFIVCF</sequence>